<reference evidence="1" key="1">
    <citation type="submission" date="2023-07" db="EMBL/GenBank/DDBJ databases">
        <title>draft genome sequence of fig (Ficus carica).</title>
        <authorList>
            <person name="Takahashi T."/>
            <person name="Nishimura K."/>
        </authorList>
    </citation>
    <scope>NUCLEOTIDE SEQUENCE</scope>
</reference>
<accession>A0AA88CPD7</accession>
<proteinExistence type="predicted"/>
<sequence length="49" mass="5253">MAAGDIQTTFSYKREQNAVERGGGDGGTLMWRIPLQHLALSVGKSLGFS</sequence>
<keyword evidence="2" id="KW-1185">Reference proteome</keyword>
<organism evidence="1 2">
    <name type="scientific">Ficus carica</name>
    <name type="common">Common fig</name>
    <dbReference type="NCBI Taxonomy" id="3494"/>
    <lineage>
        <taxon>Eukaryota</taxon>
        <taxon>Viridiplantae</taxon>
        <taxon>Streptophyta</taxon>
        <taxon>Embryophyta</taxon>
        <taxon>Tracheophyta</taxon>
        <taxon>Spermatophyta</taxon>
        <taxon>Magnoliopsida</taxon>
        <taxon>eudicotyledons</taxon>
        <taxon>Gunneridae</taxon>
        <taxon>Pentapetalae</taxon>
        <taxon>rosids</taxon>
        <taxon>fabids</taxon>
        <taxon>Rosales</taxon>
        <taxon>Moraceae</taxon>
        <taxon>Ficeae</taxon>
        <taxon>Ficus</taxon>
    </lineage>
</organism>
<gene>
    <name evidence="1" type="ORF">TIFTF001_000597</name>
</gene>
<evidence type="ECO:0000313" key="2">
    <source>
        <dbReference type="Proteomes" id="UP001187192"/>
    </source>
</evidence>
<protein>
    <submittedName>
        <fullName evidence="1">Uncharacterized protein</fullName>
    </submittedName>
</protein>
<comment type="caution">
    <text evidence="1">The sequence shown here is derived from an EMBL/GenBank/DDBJ whole genome shotgun (WGS) entry which is preliminary data.</text>
</comment>
<dbReference type="EMBL" id="BTGU01000001">
    <property type="protein sequence ID" value="GMN24506.1"/>
    <property type="molecule type" value="Genomic_DNA"/>
</dbReference>
<dbReference type="AlphaFoldDB" id="A0AA88CPD7"/>
<name>A0AA88CPD7_FICCA</name>
<evidence type="ECO:0000313" key="1">
    <source>
        <dbReference type="EMBL" id="GMN24506.1"/>
    </source>
</evidence>
<dbReference type="Proteomes" id="UP001187192">
    <property type="component" value="Unassembled WGS sequence"/>
</dbReference>